<dbReference type="Pfam" id="PF13116">
    <property type="entry name" value="YhdP"/>
    <property type="match status" value="1"/>
</dbReference>
<feature type="domain" description="YhdP central" evidence="3">
    <location>
        <begin position="18"/>
        <end position="1342"/>
    </location>
</feature>
<evidence type="ECO:0000256" key="1">
    <source>
        <dbReference type="SAM" id="MobiDB-lite"/>
    </source>
</evidence>
<evidence type="ECO:0000313" key="4">
    <source>
        <dbReference type="EMBL" id="WIT12949.1"/>
    </source>
</evidence>
<organism evidence="4 5">
    <name type="scientific">Paucibacter sediminis</name>
    <dbReference type="NCBI Taxonomy" id="3019553"/>
    <lineage>
        <taxon>Bacteria</taxon>
        <taxon>Pseudomonadati</taxon>
        <taxon>Pseudomonadota</taxon>
        <taxon>Betaproteobacteria</taxon>
        <taxon>Burkholderiales</taxon>
        <taxon>Sphaerotilaceae</taxon>
        <taxon>Roseateles</taxon>
    </lineage>
</organism>
<keyword evidence="2" id="KW-0812">Transmembrane</keyword>
<evidence type="ECO:0000259" key="3">
    <source>
        <dbReference type="Pfam" id="PF13116"/>
    </source>
</evidence>
<feature type="transmembrane region" description="Helical" evidence="2">
    <location>
        <begin position="21"/>
        <end position="47"/>
    </location>
</feature>
<dbReference type="EMBL" id="CP116346">
    <property type="protein sequence ID" value="WIT12949.1"/>
    <property type="molecule type" value="Genomic_DNA"/>
</dbReference>
<dbReference type="NCBIfam" id="TIGR02099">
    <property type="entry name" value="YhdP family protein"/>
    <property type="match status" value="1"/>
</dbReference>
<sequence length="1362" mass="147696">MSLLATVFAAANRPARWARRCARWAVALVLLAWSLMLLAWLVLHWAILPHIDEWRPALARQASKSLGLNLQIGQIDVRSGGWIPALEMRDVRLIDQHGREALRLPRVAAALSARSLLALELRFEQLLIDAPEMVVRRDAQGRIFVAGLSVDEAERAEAGGDLADWFFVQHEFVILNGRVRWIDEARQAPPLELSRVDLVLRNGLRRHELRLDATPPPAWGERLSLRGQFTQSLLKRPGDLQHWSGSLFADLPRADVRELRRYLDLPFELSEGDGALRAWLEIKQGQSQAATLDLGLRAVKLKLGKRIEALELAQIAGRLSMQRNAQGLSFTARQLGFEDGEGLVWPRSDWSLSLRTRQASQVLGAELGELLGGELTAQQMDLGLAARIMARLPVPAAAHQLAQEMAPSGRVSAFSARWEGAPEAPQSYRIKGALDQLSLAAGVPADAHGAARPGLAGAQLQFDATEKGGTARLAIRDGMLDFPGVFEEPRIPLQTLSAGLDWRIEARKDGGPPQVELRVSELRLQNEDVKAEFEATWRTGAKPGSGRGARLPGSLDLSGRIDQAPARRVVRYLPLVVGETARAYVRDAIRGGEAHQVQARVRGDLADFPFDGPHGVGGAGAGIFRISSQVKDVELAYVPSHAATETSPAYNSPWPVMEQLNAELIFERGSMQIRKGRAKVLGYELFNVNGGIPDLAHQAQLEMDGQGRGPMAELLRFMRSSPLSEWTSHGLDAASASGNASLKLGLKIPLLDASKSSVKGQVLLAGNELRLRPDVPLFSNTRARIDFDRKGVQLQAAGARVLGGEALFEGGSQADGSLRFSAQGQLSAEALRRASELGLPSRLAQFMSGSTGYKLELGFVKGQTEFNLGSSLQGLALDLPAPLRKEADSTLNLRLQSRLLPVNGNESATRDELRLELGNQLQAHYQRELGGESAQVLRGALSVLDNLPPLPPSGVQLQANLASFDADAWLATAQRLLGPVSLENMDSGYAPSQLALRAQSFKAAGRQVSRLVAGLSRAPEQNGWRATIDAEQLSGYLELRQARAGQPGRVYARLGRLALPKSEADSVLQLLEKQPSSVPALDIVVEDFELRGKKLGRLEIDAQLVGPTREWKLARLQIKHPDALLNATGQWVAEPGQSQRRTLLDWQLDVSDGGKLLQALGQGQILRGGKGRLNGQLGWQGSPLSPDYPSMGGQLHVALDAGQFLQAEPGVGRLLGVLSLQSLPRRLLLDFRDVFSQGFAFDSFTGDLRIEKGVAHTSNLRMVGLQAAVLMEGQADLAAETQDLRVLVVPELNVGGASLAYAAINPAIGLGTFLAQWLLRKPMAAAGTEEFHVTGMWDAPKVDRIEKSERKPPEEAASGAAP</sequence>
<keyword evidence="2" id="KW-1133">Transmembrane helix</keyword>
<gene>
    <name evidence="4" type="ORF">PFX98_04900</name>
</gene>
<dbReference type="InterPro" id="IPR025263">
    <property type="entry name" value="YhdP_central"/>
</dbReference>
<protein>
    <submittedName>
        <fullName evidence="4">YhdP family protein</fullName>
    </submittedName>
</protein>
<feature type="region of interest" description="Disordered" evidence="1">
    <location>
        <begin position="1342"/>
        <end position="1362"/>
    </location>
</feature>
<evidence type="ECO:0000313" key="5">
    <source>
        <dbReference type="Proteomes" id="UP001177769"/>
    </source>
</evidence>
<keyword evidence="5" id="KW-1185">Reference proteome</keyword>
<dbReference type="Proteomes" id="UP001177769">
    <property type="component" value="Chromosome"/>
</dbReference>
<dbReference type="RefSeq" id="WP_285234052.1">
    <property type="nucleotide sequence ID" value="NZ_CP116346.1"/>
</dbReference>
<accession>A0AA95SXL4</accession>
<feature type="compositionally biased region" description="Basic and acidic residues" evidence="1">
    <location>
        <begin position="1342"/>
        <end position="1354"/>
    </location>
</feature>
<dbReference type="PANTHER" id="PTHR38690">
    <property type="entry name" value="PROTEASE-RELATED"/>
    <property type="match status" value="1"/>
</dbReference>
<evidence type="ECO:0000256" key="2">
    <source>
        <dbReference type="SAM" id="Phobius"/>
    </source>
</evidence>
<proteinExistence type="predicted"/>
<dbReference type="InterPro" id="IPR011836">
    <property type="entry name" value="YhdP"/>
</dbReference>
<name>A0AA95SXL4_9BURK</name>
<reference evidence="4" key="1">
    <citation type="submission" date="2023-01" db="EMBL/GenBank/DDBJ databases">
        <title>Whole genome sequence of Paucibacter sp. S2-9 isolated from pond sediment.</title>
        <authorList>
            <person name="Jung J.Y."/>
        </authorList>
    </citation>
    <scope>NUCLEOTIDE SEQUENCE</scope>
    <source>
        <strain evidence="4">S2-9</strain>
    </source>
</reference>
<keyword evidence="2" id="KW-0472">Membrane</keyword>
<dbReference type="KEGG" id="pais:PFX98_04900"/>
<dbReference type="PANTHER" id="PTHR38690:SF1">
    <property type="entry name" value="PROTEASE"/>
    <property type="match status" value="1"/>
</dbReference>